<dbReference type="GO" id="GO:0032934">
    <property type="term" value="F:sterol binding"/>
    <property type="evidence" value="ECO:0007669"/>
    <property type="project" value="TreeGrafter"/>
</dbReference>
<gene>
    <name evidence="8" type="ORF">RDWZM_010444</name>
</gene>
<evidence type="ECO:0000259" key="7">
    <source>
        <dbReference type="PROSITE" id="PS51778"/>
    </source>
</evidence>
<dbReference type="Pfam" id="PF02893">
    <property type="entry name" value="GRAM"/>
    <property type="match status" value="1"/>
</dbReference>
<dbReference type="InterPro" id="IPR011993">
    <property type="entry name" value="PH-like_dom_sf"/>
</dbReference>
<protein>
    <recommendedName>
        <fullName evidence="7">VASt domain-containing protein</fullName>
    </recommendedName>
</protein>
<evidence type="ECO:0000313" key="8">
    <source>
        <dbReference type="EMBL" id="KAJ6215944.1"/>
    </source>
</evidence>
<dbReference type="InterPro" id="IPR031968">
    <property type="entry name" value="VASt"/>
</dbReference>
<dbReference type="PROSITE" id="PS51778">
    <property type="entry name" value="VAST"/>
    <property type="match status" value="1"/>
</dbReference>
<keyword evidence="9" id="KW-1185">Reference proteome</keyword>
<dbReference type="AlphaFoldDB" id="A0A9Q0LZ38"/>
<dbReference type="Pfam" id="PF16016">
    <property type="entry name" value="VASt"/>
    <property type="match status" value="1"/>
</dbReference>
<dbReference type="PANTHER" id="PTHR23319:SF4">
    <property type="entry name" value="GRAM DOMAIN CONTAINING 1B, ISOFORM E"/>
    <property type="match status" value="1"/>
</dbReference>
<evidence type="ECO:0000256" key="4">
    <source>
        <dbReference type="ARBA" id="ARBA00023136"/>
    </source>
</evidence>
<feature type="compositionally biased region" description="Polar residues" evidence="5">
    <location>
        <begin position="8"/>
        <end position="20"/>
    </location>
</feature>
<keyword evidence="4 6" id="KW-0472">Membrane</keyword>
<comment type="caution">
    <text evidence="8">The sequence shown here is derived from an EMBL/GenBank/DDBJ whole genome shotgun (WGS) entry which is preliminary data.</text>
</comment>
<feature type="compositionally biased region" description="Low complexity" evidence="5">
    <location>
        <begin position="284"/>
        <end position="299"/>
    </location>
</feature>
<dbReference type="PANTHER" id="PTHR23319">
    <property type="entry name" value="GRAM DOMAIN CONTAINING 1B, ISOFORM E"/>
    <property type="match status" value="1"/>
</dbReference>
<dbReference type="GO" id="GO:0140268">
    <property type="term" value="C:endoplasmic reticulum-plasma membrane contact site"/>
    <property type="evidence" value="ECO:0007669"/>
    <property type="project" value="TreeGrafter"/>
</dbReference>
<dbReference type="GO" id="GO:0005789">
    <property type="term" value="C:endoplasmic reticulum membrane"/>
    <property type="evidence" value="ECO:0007669"/>
    <property type="project" value="UniProtKB-ARBA"/>
</dbReference>
<evidence type="ECO:0000256" key="5">
    <source>
        <dbReference type="SAM" id="MobiDB-lite"/>
    </source>
</evidence>
<dbReference type="EMBL" id="JAPWDV010000004">
    <property type="protein sequence ID" value="KAJ6215944.1"/>
    <property type="molecule type" value="Genomic_DNA"/>
</dbReference>
<sequence>MDEKGKLNLSTQLSSSTRTKPSTECDDSTRKQFTIEENFIYEPERLSLLSRRLVELSSIIEKSPTGSLMSMDGNNDGQEMSSIDKQNRHIMPPRPPQRTKSKRINKHGRLESIQIQMDRTRDGSMQIEKKQLPSTPSTTTNRSNQFTMNVIGPHENGMENDLNYMLPCTISSTSTTPPSSSTPPPTPTPELDHYQMKRPFSSPSLISYKDSVQISIGDNFQTCFTPNSQSKSMSDIDQSNPAIMFCSQLPAIDSNRSTSMPSLQQSNNQDIKIECNATIEQSISNSSLSSSSPSSLQQSKESENNQSMESNVKTVKVETMKRIQDTKKIVSNQNNNNNNNHRLRRRPSTLIQITNPSYKSKCEDFRTIFCDQGIPIETEQLIADFSCAYYDKILLQGRIYITKHYFAFYANWVNLFEKWNVIKCSDVRSLSKANTMMVIPNAIHVHMNNGEKHIFASFGARDKSFEVMTNVWNAVIAAQAANQAECLSNCVNAETAIGRDALLEPSIIEPQPLCSKLTDRELWIMVKKYHVKHDMNDRKNIDFEFIMLNENTPIVDHNDDEAIREHLTNQSIPGEGELSLINSKLGGIEKSKSNNDLIEPITVTGITKSKMWNRQSAPMLQLNTSSSSISSSSESNVPIVIIRPPPRPPSRSSSRSPSLKKVKIVSSPVKTLPSSCTVINNVPGKCCCTQHLEKIVLDQIYPIDLDLLYKIVYEDHADGCNEDGHPFLERVLRSRATDDLTATQWKQLSGEERNDLPKQMRKLSVNIMDDINLDRLWKRELNFTVQLNHVMCRQTFTREQQFRLQYDVGQAFVVYSQARNESVPYSDSFVVNTSWCGTNVPKRGTRLIIRFQISWIKSSLSLSMLKSTIEKSSFQGVADYHRDMFKLLDDDLATGRLPIIQQQQQQQQQHSQSDNDDTMIGTTNGPIPNIRRRCNSVRSNGQSQSKVTNMELSNTNVDINHELMMDQIPSRTNATNTLKLITNSNSESNGEQSFTNTNQYHQTSSLSFQQQTQQSQTISKMFLILFVLIFVLLLANMITIIRLVQMEDHLTELVRVIAESIQNIHHNQTQ</sequence>
<evidence type="ECO:0000256" key="6">
    <source>
        <dbReference type="SAM" id="Phobius"/>
    </source>
</evidence>
<evidence type="ECO:0000256" key="3">
    <source>
        <dbReference type="ARBA" id="ARBA00022989"/>
    </source>
</evidence>
<feature type="region of interest" description="Disordered" evidence="5">
    <location>
        <begin position="284"/>
        <end position="316"/>
    </location>
</feature>
<evidence type="ECO:0000256" key="1">
    <source>
        <dbReference type="ARBA" id="ARBA00004167"/>
    </source>
</evidence>
<feature type="region of interest" description="Disordered" evidence="5">
    <location>
        <begin position="623"/>
        <end position="660"/>
    </location>
</feature>
<keyword evidence="2 6" id="KW-0812">Transmembrane</keyword>
<feature type="region of interest" description="Disordered" evidence="5">
    <location>
        <begin position="901"/>
        <end position="950"/>
    </location>
</feature>
<reference evidence="8" key="1">
    <citation type="submission" date="2022-12" db="EMBL/GenBank/DDBJ databases">
        <title>Genome assemblies of Blomia tropicalis.</title>
        <authorList>
            <person name="Cui Y."/>
        </authorList>
    </citation>
    <scope>NUCLEOTIDE SEQUENCE</scope>
    <source>
        <tissue evidence="8">Adult mites</tissue>
    </source>
</reference>
<feature type="compositionally biased region" description="Low complexity" evidence="5">
    <location>
        <begin position="625"/>
        <end position="635"/>
    </location>
</feature>
<dbReference type="GO" id="GO:0032366">
    <property type="term" value="P:intracellular sterol transport"/>
    <property type="evidence" value="ECO:0007669"/>
    <property type="project" value="TreeGrafter"/>
</dbReference>
<feature type="transmembrane region" description="Helical" evidence="6">
    <location>
        <begin position="1021"/>
        <end position="1044"/>
    </location>
</feature>
<feature type="compositionally biased region" description="Polar residues" evidence="5">
    <location>
        <begin position="304"/>
        <end position="313"/>
    </location>
</feature>
<feature type="region of interest" description="Disordered" evidence="5">
    <location>
        <begin position="170"/>
        <end position="190"/>
    </location>
</feature>
<keyword evidence="3 6" id="KW-1133">Transmembrane helix</keyword>
<feature type="domain" description="VASt" evidence="7">
    <location>
        <begin position="692"/>
        <end position="896"/>
    </location>
</feature>
<dbReference type="Proteomes" id="UP001142055">
    <property type="component" value="Chromosome 4"/>
</dbReference>
<accession>A0A9Q0LZ38</accession>
<dbReference type="GO" id="GO:0005886">
    <property type="term" value="C:plasma membrane"/>
    <property type="evidence" value="ECO:0007669"/>
    <property type="project" value="TreeGrafter"/>
</dbReference>
<dbReference type="InterPro" id="IPR051482">
    <property type="entry name" value="Cholesterol_transport"/>
</dbReference>
<dbReference type="GO" id="GO:0120015">
    <property type="term" value="F:sterol transfer activity"/>
    <property type="evidence" value="ECO:0007669"/>
    <property type="project" value="TreeGrafter"/>
</dbReference>
<evidence type="ECO:0000313" key="9">
    <source>
        <dbReference type="Proteomes" id="UP001142055"/>
    </source>
</evidence>
<comment type="subcellular location">
    <subcellularLocation>
        <location evidence="1">Membrane</location>
        <topology evidence="1">Single-pass membrane protein</topology>
    </subcellularLocation>
</comment>
<name>A0A9Q0LZ38_BLOTA</name>
<dbReference type="CDD" id="cd13220">
    <property type="entry name" value="PH-GRAM_GRAMDC"/>
    <property type="match status" value="1"/>
</dbReference>
<proteinExistence type="predicted"/>
<evidence type="ECO:0000256" key="2">
    <source>
        <dbReference type="ARBA" id="ARBA00022692"/>
    </source>
</evidence>
<feature type="compositionally biased region" description="Polar residues" evidence="5">
    <location>
        <begin position="936"/>
        <end position="950"/>
    </location>
</feature>
<organism evidence="8 9">
    <name type="scientific">Blomia tropicalis</name>
    <name type="common">Mite</name>
    <dbReference type="NCBI Taxonomy" id="40697"/>
    <lineage>
        <taxon>Eukaryota</taxon>
        <taxon>Metazoa</taxon>
        <taxon>Ecdysozoa</taxon>
        <taxon>Arthropoda</taxon>
        <taxon>Chelicerata</taxon>
        <taxon>Arachnida</taxon>
        <taxon>Acari</taxon>
        <taxon>Acariformes</taxon>
        <taxon>Sarcoptiformes</taxon>
        <taxon>Astigmata</taxon>
        <taxon>Glycyphagoidea</taxon>
        <taxon>Echimyopodidae</taxon>
        <taxon>Blomia</taxon>
    </lineage>
</organism>
<feature type="region of interest" description="Disordered" evidence="5">
    <location>
        <begin position="1"/>
        <end position="29"/>
    </location>
</feature>
<dbReference type="InterPro" id="IPR004182">
    <property type="entry name" value="GRAM"/>
</dbReference>
<dbReference type="Gene3D" id="2.30.29.30">
    <property type="entry name" value="Pleckstrin-homology domain (PH domain)/Phosphotyrosine-binding domain (PTB)"/>
    <property type="match status" value="1"/>
</dbReference>
<dbReference type="SMART" id="SM00568">
    <property type="entry name" value="GRAM"/>
    <property type="match status" value="1"/>
</dbReference>